<dbReference type="SUPFAM" id="SSF53850">
    <property type="entry name" value="Periplasmic binding protein-like II"/>
    <property type="match status" value="1"/>
</dbReference>
<evidence type="ECO:0000256" key="1">
    <source>
        <dbReference type="ARBA" id="ARBA00008520"/>
    </source>
</evidence>
<proteinExistence type="inferred from homology"/>
<dbReference type="GeneID" id="81708278"/>
<dbReference type="GO" id="GO:0015768">
    <property type="term" value="P:maltose transport"/>
    <property type="evidence" value="ECO:0007669"/>
    <property type="project" value="TreeGrafter"/>
</dbReference>
<reference evidence="5 6" key="1">
    <citation type="submission" date="2017-12" db="EMBL/GenBank/DDBJ databases">
        <title>Phylogenetic diversity of female urinary microbiome.</title>
        <authorList>
            <person name="Thomas-White K."/>
            <person name="Wolfe A.J."/>
        </authorList>
    </citation>
    <scope>NUCLEOTIDE SEQUENCE [LARGE SCALE GENOMIC DNA]</scope>
    <source>
        <strain evidence="5 6">UMB0319</strain>
    </source>
</reference>
<dbReference type="PANTHER" id="PTHR30061:SF50">
    <property type="entry name" value="MALTOSE_MALTODEXTRIN-BINDING PERIPLASMIC PROTEIN"/>
    <property type="match status" value="1"/>
</dbReference>
<dbReference type="Pfam" id="PF01547">
    <property type="entry name" value="SBP_bac_1"/>
    <property type="match status" value="1"/>
</dbReference>
<dbReference type="PROSITE" id="PS51257">
    <property type="entry name" value="PROKAR_LIPOPROTEIN"/>
    <property type="match status" value="1"/>
</dbReference>
<dbReference type="PANTHER" id="PTHR30061">
    <property type="entry name" value="MALTOSE-BINDING PERIPLASMIC PROTEIN"/>
    <property type="match status" value="1"/>
</dbReference>
<dbReference type="Proteomes" id="UP000234778">
    <property type="component" value="Unassembled WGS sequence"/>
</dbReference>
<dbReference type="GO" id="GO:1901982">
    <property type="term" value="F:maltose binding"/>
    <property type="evidence" value="ECO:0007669"/>
    <property type="project" value="TreeGrafter"/>
</dbReference>
<dbReference type="GO" id="GO:0042956">
    <property type="term" value="P:maltodextrin transmembrane transport"/>
    <property type="evidence" value="ECO:0007669"/>
    <property type="project" value="TreeGrafter"/>
</dbReference>
<comment type="caution">
    <text evidence="5">The sequence shown here is derived from an EMBL/GenBank/DDBJ whole genome shotgun (WGS) entry which is preliminary data.</text>
</comment>
<dbReference type="Gene3D" id="3.40.190.10">
    <property type="entry name" value="Periplasmic binding protein-like II"/>
    <property type="match status" value="1"/>
</dbReference>
<dbReference type="GO" id="GO:0055052">
    <property type="term" value="C:ATP-binding cassette (ABC) transporter complex, substrate-binding subunit-containing"/>
    <property type="evidence" value="ECO:0007669"/>
    <property type="project" value="TreeGrafter"/>
</dbReference>
<accession>A0A2I1KTV4</accession>
<sequence length="424" mass="46395">MRTISRRTALASGLATGVALTLAACGGGEDSGGSDGKITGNLTFSFWDQNQKVAIDQHIAEFVKLHPEVSITTSITPYSQYWTKLQTQAEGDNLPDLFWMNGPHIELYASNGMLEPLDDLADVSWDNYPQALVDLYTVEDKHYGVPKDYDTVAVFYNKKLFDAAGVAYPQEDWTWEDFTTTANTISTALKDDGVYGVATGLAGGQEGWYNTVHQAGGFIIEDGKSGYDHDASIKGIEFWKELIASGASPSLEAMADTKPNVMFESEKAAMIWSGTWIVSEFAEKLPNKDHVDIAPLPKGEQRASVIHGLTTVVAAGSENKAAAKAFVSFLAQKEQHLREAELGIANPAFNGTQETFQDSQPQWNMKAFAEAATDYAVPYPVSRNTQVWNDFEEQLLPDAFSGKRDVSEVCKELAAKMNEALQSE</sequence>
<evidence type="ECO:0000313" key="6">
    <source>
        <dbReference type="Proteomes" id="UP000234778"/>
    </source>
</evidence>
<organism evidence="5 6">
    <name type="scientific">Actinomyces urogenitalis</name>
    <dbReference type="NCBI Taxonomy" id="103621"/>
    <lineage>
        <taxon>Bacteria</taxon>
        <taxon>Bacillati</taxon>
        <taxon>Actinomycetota</taxon>
        <taxon>Actinomycetes</taxon>
        <taxon>Actinomycetales</taxon>
        <taxon>Actinomycetaceae</taxon>
        <taxon>Actinomyces</taxon>
    </lineage>
</organism>
<evidence type="ECO:0000313" key="5">
    <source>
        <dbReference type="EMBL" id="PKY99051.1"/>
    </source>
</evidence>
<evidence type="ECO:0000256" key="2">
    <source>
        <dbReference type="ARBA" id="ARBA00022448"/>
    </source>
</evidence>
<evidence type="ECO:0000256" key="3">
    <source>
        <dbReference type="ARBA" id="ARBA00022729"/>
    </source>
</evidence>
<dbReference type="CDD" id="cd13585">
    <property type="entry name" value="PBP2_TMBP_like"/>
    <property type="match status" value="1"/>
</dbReference>
<comment type="similarity">
    <text evidence="1">Belongs to the bacterial solute-binding protein 1 family.</text>
</comment>
<name>A0A2I1KTV4_9ACTO</name>
<dbReference type="EMBL" id="PKHA01000003">
    <property type="protein sequence ID" value="PKY99051.1"/>
    <property type="molecule type" value="Genomic_DNA"/>
</dbReference>
<keyword evidence="3 4" id="KW-0732">Signal</keyword>
<feature type="signal peptide" evidence="4">
    <location>
        <begin position="1"/>
        <end position="23"/>
    </location>
</feature>
<dbReference type="RefSeq" id="WP_101638060.1">
    <property type="nucleotide sequence ID" value="NZ_JAWHHX010000002.1"/>
</dbReference>
<feature type="chain" id="PRO_5014151655" evidence="4">
    <location>
        <begin position="24"/>
        <end position="424"/>
    </location>
</feature>
<dbReference type="AlphaFoldDB" id="A0A2I1KTV4"/>
<evidence type="ECO:0000256" key="4">
    <source>
        <dbReference type="SAM" id="SignalP"/>
    </source>
</evidence>
<keyword evidence="2" id="KW-0813">Transport</keyword>
<gene>
    <name evidence="5" type="ORF">CYJ26_04935</name>
</gene>
<protein>
    <submittedName>
        <fullName evidence="5">Sugar ABC transporter substrate-binding protein</fullName>
    </submittedName>
</protein>
<dbReference type="InterPro" id="IPR006059">
    <property type="entry name" value="SBP"/>
</dbReference>